<accession>A0A3G2KA29</accession>
<feature type="region of interest" description="Disordered" evidence="1">
    <location>
        <begin position="93"/>
        <end position="147"/>
    </location>
</feature>
<evidence type="ECO:0000256" key="1">
    <source>
        <dbReference type="SAM" id="MobiDB-lite"/>
    </source>
</evidence>
<protein>
    <submittedName>
        <fullName evidence="2">Helix-turn-helix DNA-binding domain protein</fullName>
    </submittedName>
</protein>
<dbReference type="GO" id="GO:0003677">
    <property type="term" value="F:DNA binding"/>
    <property type="evidence" value="ECO:0007669"/>
    <property type="project" value="UniProtKB-KW"/>
</dbReference>
<dbReference type="GeneID" id="77931739"/>
<keyword evidence="2" id="KW-0238">DNA-binding</keyword>
<reference evidence="2 3" key="1">
    <citation type="submission" date="2018-09" db="EMBL/GenBank/DDBJ databases">
        <authorList>
            <person name="Rimple P.A."/>
            <person name="Stoner T.H."/>
            <person name="Garlena R.A."/>
            <person name="Russell D.A."/>
            <person name="Pope W.H."/>
            <person name="Jacobs-Sera D."/>
            <person name="Hatfull G.F."/>
        </authorList>
    </citation>
    <scope>NUCLEOTIDE SEQUENCE [LARGE SCALE GENOMIC DNA]</scope>
</reference>
<dbReference type="SUPFAM" id="SSF47413">
    <property type="entry name" value="lambda repressor-like DNA-binding domains"/>
    <property type="match status" value="1"/>
</dbReference>
<evidence type="ECO:0000313" key="3">
    <source>
        <dbReference type="Proteomes" id="UP000266910"/>
    </source>
</evidence>
<dbReference type="InterPro" id="IPR001387">
    <property type="entry name" value="Cro/C1-type_HTH"/>
</dbReference>
<dbReference type="RefSeq" id="YP_010655867.1">
    <property type="nucleotide sequence ID" value="NC_070832.1"/>
</dbReference>
<dbReference type="EMBL" id="MH834598">
    <property type="protein sequence ID" value="AYN55827.1"/>
    <property type="molecule type" value="Genomic_DNA"/>
</dbReference>
<dbReference type="CDD" id="cd00093">
    <property type="entry name" value="HTH_XRE"/>
    <property type="match status" value="1"/>
</dbReference>
<dbReference type="Gene3D" id="1.10.260.40">
    <property type="entry name" value="lambda repressor-like DNA-binding domains"/>
    <property type="match status" value="1"/>
</dbReference>
<dbReference type="KEGG" id="vg:77931739"/>
<dbReference type="InterPro" id="IPR010982">
    <property type="entry name" value="Lambda_DNA-bd_dom_sf"/>
</dbReference>
<gene>
    <name evidence="2" type="primary">48</name>
    <name evidence="2" type="ORF">PBI_AUXILIUM_48</name>
</gene>
<proteinExistence type="predicted"/>
<keyword evidence="3" id="KW-1185">Reference proteome</keyword>
<organism evidence="2 3">
    <name type="scientific">Arthrobacter phage Auxilium</name>
    <dbReference type="NCBI Taxonomy" id="2419948"/>
    <lineage>
        <taxon>Viruses</taxon>
        <taxon>Duplodnaviria</taxon>
        <taxon>Heunggongvirae</taxon>
        <taxon>Uroviricota</taxon>
        <taxon>Caudoviricetes</taxon>
        <taxon>Richievirus</taxon>
        <taxon>Richievirus auxilium</taxon>
    </lineage>
</organism>
<evidence type="ECO:0000313" key="2">
    <source>
        <dbReference type="EMBL" id="AYN55827.1"/>
    </source>
</evidence>
<sequence length="147" mass="16653">MTRWYEYVLRTTEGMTAKEVADRAGFDQSAMTRWKNGANADPKFVVQFARAFNQNVLMALAQADLITPEEADIHEVKIGVEDMTTQQLLEELARRIDNPQARQTHPVPAKTEDEDPDYSKMSDPDDYDLAAHEGDPNIGHDELPHEP</sequence>
<dbReference type="Proteomes" id="UP000266910">
    <property type="component" value="Genome"/>
</dbReference>
<feature type="compositionally biased region" description="Basic and acidic residues" evidence="1">
    <location>
        <begin position="117"/>
        <end position="147"/>
    </location>
</feature>
<name>A0A3G2KA29_9CAUD</name>